<feature type="region of interest" description="Disordered" evidence="1">
    <location>
        <begin position="26"/>
        <end position="84"/>
    </location>
</feature>
<dbReference type="Pfam" id="PF04200">
    <property type="entry name" value="Lipoprotein_17"/>
    <property type="match status" value="1"/>
</dbReference>
<keyword evidence="5" id="KW-1185">Reference proteome</keyword>
<dbReference type="RefSeq" id="WP_255034337.1">
    <property type="nucleotide sequence ID" value="NZ_CP101414.1"/>
</dbReference>
<accession>A0ABT5GAT3</accession>
<dbReference type="PROSITE" id="PS51257">
    <property type="entry name" value="PROKAR_LIPOPROTEIN"/>
    <property type="match status" value="1"/>
</dbReference>
<dbReference type="Proteomes" id="UP001220940">
    <property type="component" value="Unassembled WGS sequence"/>
</dbReference>
<evidence type="ECO:0000313" key="4">
    <source>
        <dbReference type="EMBL" id="MDC4182102.1"/>
    </source>
</evidence>
<reference evidence="4" key="1">
    <citation type="submission" date="2021-11" db="EMBL/GenBank/DDBJ databases">
        <title>Description of Mycoplasma bradburyaesp. nov.from sea birds: a tribute to a great mycoplasmologist.</title>
        <authorList>
            <person name="Ramirez A.S."/>
            <person name="Poveda C."/>
            <person name="Suarez-Perez A."/>
            <person name="Rosales R.S."/>
            <person name="Dijkman R."/>
            <person name="Feberwee A."/>
            <person name="Spergser J."/>
            <person name="Szostak M.P."/>
            <person name="Ressel L."/>
            <person name="Calabuig P."/>
            <person name="Catania S."/>
            <person name="Gobbo F."/>
            <person name="Timofte D."/>
            <person name="Poveda J.B."/>
        </authorList>
    </citation>
    <scope>NUCLEOTIDE SEQUENCE [LARGE SCALE GENOMIC DNA]</scope>
    <source>
        <strain evidence="4">T158</strain>
    </source>
</reference>
<feature type="signal peptide" evidence="2">
    <location>
        <begin position="1"/>
        <end position="23"/>
    </location>
</feature>
<organism evidence="4 5">
    <name type="scientific">Mycoplasma bradburyae</name>
    <dbReference type="NCBI Taxonomy" id="2963128"/>
    <lineage>
        <taxon>Bacteria</taxon>
        <taxon>Bacillati</taxon>
        <taxon>Mycoplasmatota</taxon>
        <taxon>Mollicutes</taxon>
        <taxon>Mycoplasmataceae</taxon>
        <taxon>Mycoplasma</taxon>
    </lineage>
</organism>
<keyword evidence="2" id="KW-0732">Signal</keyword>
<comment type="caution">
    <text evidence="4">The sequence shown here is derived from an EMBL/GenBank/DDBJ whole genome shotgun (WGS) entry which is preliminary data.</text>
</comment>
<feature type="chain" id="PRO_5047412518" description="Lipoprotein-associated type-17 domain-containing protein" evidence="2">
    <location>
        <begin position="24"/>
        <end position="629"/>
    </location>
</feature>
<sequence>MKRKNILKFISLLGVGSFVALSAASCKQPVTEKPTKPTEPKNPNNGGGTTTTPPTTGGGGATTSNPSGGSDGSNNMTPSEPTNSKKAVEAYVKTLMPDSFKLVNSSNAEITKDSIKASEVTKENIKLKENNPATEGWTLGVELVSNSDSTNPENDSVKFKIKFTKESDEVTSNEITISGFKTLQTAVAKALLKEMTVKDSNGQDVKKNLLDLGSAEFKTLVDLNKQGIVRTSAGGTGEASAQPAARASIVEMTGTPEVQPQPEVNQDQTSGLNDKFKTLIHGESSEYKTKLDKIKEAYSDFNPDNLYLSGQAKLVNLWKANDWHGNYYLISKDGNDNKLSIKYKGKSWSIDLTDGLFIQDLLPDSVKILVSKTPTNTYASDEEFNNQENSTPYKQLVSSESNSKYSLDGDVLKVKPDKIVNENPKVASVIVNPIKIPYVDPSKANEILFKAKYIFDGTGMFNGDVFGTKLLFKKIHNWDYGNNDTNPVGSNKIASIWFGTNYIPGTKTANVDIDSVKRKDSNFNTWQNWDDYFWKGQNNDMGFVDSISGEDNSISGAGVSQLIQKEGKKSIIANGKTLKDLQYNIIANRATNYIIFPRIAYKSGMDENAYSYLWDSSITLLHIQAPAQP</sequence>
<evidence type="ECO:0000256" key="2">
    <source>
        <dbReference type="SAM" id="SignalP"/>
    </source>
</evidence>
<evidence type="ECO:0000256" key="1">
    <source>
        <dbReference type="SAM" id="MobiDB-lite"/>
    </source>
</evidence>
<protein>
    <recommendedName>
        <fullName evidence="3">Lipoprotein-associated type-17 domain-containing protein</fullName>
    </recommendedName>
</protein>
<name>A0ABT5GAT3_9MOLU</name>
<evidence type="ECO:0000259" key="3">
    <source>
        <dbReference type="Pfam" id="PF04200"/>
    </source>
</evidence>
<evidence type="ECO:0000313" key="5">
    <source>
        <dbReference type="Proteomes" id="UP001220940"/>
    </source>
</evidence>
<proteinExistence type="predicted"/>
<dbReference type="InterPro" id="IPR007326">
    <property type="entry name" value="Lipoprotein-assoc_dom"/>
</dbReference>
<feature type="compositionally biased region" description="Low complexity" evidence="1">
    <location>
        <begin position="62"/>
        <end position="75"/>
    </location>
</feature>
<feature type="domain" description="Lipoprotein-associated type-17" evidence="3">
    <location>
        <begin position="104"/>
        <end position="182"/>
    </location>
</feature>
<dbReference type="EMBL" id="JAJHZM010000012">
    <property type="protein sequence ID" value="MDC4182102.1"/>
    <property type="molecule type" value="Genomic_DNA"/>
</dbReference>
<gene>
    <name evidence="4" type="ORF">LNO68_02750</name>
</gene>